<feature type="site" description="Cleavage; by autolysis" evidence="7">
    <location>
        <begin position="158"/>
        <end position="159"/>
    </location>
</feature>
<evidence type="ECO:0000256" key="1">
    <source>
        <dbReference type="ARBA" id="ARBA00022670"/>
    </source>
</evidence>
<keyword evidence="2" id="KW-0378">Hydrolase</keyword>
<dbReference type="FunFam" id="3.60.20.30:FF:000001">
    <property type="entry name" value="Isoaspartyl peptidase/L-asparaginase"/>
    <property type="match status" value="1"/>
</dbReference>
<proteinExistence type="predicted"/>
<evidence type="ECO:0000256" key="6">
    <source>
        <dbReference type="PIRSR" id="PIRSR600246-2"/>
    </source>
</evidence>
<dbReference type="OrthoDB" id="9780217at2"/>
<sequence length="290" mass="29884">MAKKWALALHGGAGPIPGNDYSLQEAHLATLLKNGATRLQDGEAALDVVEVMVQGLEESGLYLAGKGAAPNLDGAYELDAAIMDGRNRTAGAVGALQGYLNPVSCARAVMERTPNVLLIADGARKLLADSGLEVIEDPASYYDPVDELTTQDMINSTGTVGAVVLDIYGDLSAATSTAGIRGKTPGRLGDTPLIGSGTWADERCAVSCTGLGEYFIRAAAAADVSARIRYGGAKLEDAVQGALDDVRMLGGQGGMIAISASGEISMLWNSSGLKRGMVDSNGRFEVGTFG</sequence>
<evidence type="ECO:0000256" key="2">
    <source>
        <dbReference type="ARBA" id="ARBA00022801"/>
    </source>
</evidence>
<evidence type="ECO:0000313" key="12">
    <source>
        <dbReference type="Proteomes" id="UP000259173"/>
    </source>
</evidence>
<evidence type="ECO:0000256" key="4">
    <source>
        <dbReference type="ARBA" id="ARBA00069124"/>
    </source>
</evidence>
<dbReference type="Proteomes" id="UP000259173">
    <property type="component" value="Unassembled WGS sequence"/>
</dbReference>
<dbReference type="PANTHER" id="PTHR10188:SF6">
    <property type="entry name" value="N(4)-(BETA-N-ACETYLGLUCOSAMINYL)-L-ASPARAGINASE"/>
    <property type="match status" value="1"/>
</dbReference>
<dbReference type="SUPFAM" id="SSF56235">
    <property type="entry name" value="N-terminal nucleophile aminohydrolases (Ntn hydrolases)"/>
    <property type="match status" value="1"/>
</dbReference>
<dbReference type="RefSeq" id="WP_035554197.1">
    <property type="nucleotide sequence ID" value="NZ_AWFH01000056.1"/>
</dbReference>
<evidence type="ECO:0000256" key="5">
    <source>
        <dbReference type="PIRSR" id="PIRSR600246-1"/>
    </source>
</evidence>
<dbReference type="GO" id="GO:0008233">
    <property type="term" value="F:peptidase activity"/>
    <property type="evidence" value="ECO:0007669"/>
    <property type="project" value="UniProtKB-KW"/>
</dbReference>
<dbReference type="GO" id="GO:0006508">
    <property type="term" value="P:proteolysis"/>
    <property type="evidence" value="ECO:0007669"/>
    <property type="project" value="UniProtKB-KW"/>
</dbReference>
<dbReference type="STRING" id="1280948.HY36_08720"/>
<comment type="caution">
    <text evidence="10">The sequence shown here is derived from an EMBL/GenBank/DDBJ whole genome shotgun (WGS) entry which is preliminary data.</text>
</comment>
<reference evidence="12 13" key="2">
    <citation type="journal article" date="2018" name="Nat. Biotechnol.">
        <title>A standardized bacterial taxonomy based on genome phylogeny substantially revises the tree of life.</title>
        <authorList>
            <person name="Parks D.H."/>
            <person name="Chuvochina M."/>
            <person name="Waite D.W."/>
            <person name="Rinke C."/>
            <person name="Skarshewski A."/>
            <person name="Chaumeil P.A."/>
            <person name="Hugenholtz P."/>
        </authorList>
    </citation>
    <scope>NUCLEOTIDE SEQUENCE [LARGE SCALE GENOMIC DNA]</scope>
    <source>
        <strain evidence="9">UBA10378</strain>
        <strain evidence="8">UBA8557</strain>
    </source>
</reference>
<feature type="binding site" evidence="6">
    <location>
        <begin position="187"/>
        <end position="190"/>
    </location>
    <ligand>
        <name>substrate</name>
    </ligand>
</feature>
<dbReference type="AlphaFoldDB" id="A0A059DXY2"/>
<organism evidence="10 11">
    <name type="scientific">Hyphomonas atlantica</name>
    <dbReference type="NCBI Taxonomy" id="1280948"/>
    <lineage>
        <taxon>Bacteria</taxon>
        <taxon>Pseudomonadati</taxon>
        <taxon>Pseudomonadota</taxon>
        <taxon>Alphaproteobacteria</taxon>
        <taxon>Hyphomonadales</taxon>
        <taxon>Hyphomonadaceae</taxon>
        <taxon>Hyphomonas</taxon>
    </lineage>
</organism>
<dbReference type="Pfam" id="PF01112">
    <property type="entry name" value="Asparaginase_2"/>
    <property type="match status" value="1"/>
</dbReference>
<dbReference type="Gene3D" id="3.60.20.30">
    <property type="entry name" value="(Glycosyl)asparaginase"/>
    <property type="match status" value="1"/>
</dbReference>
<name>A0A059DXY2_9PROT</name>
<dbReference type="EMBL" id="AWFH01000056">
    <property type="protein sequence ID" value="KCZ58453.1"/>
    <property type="molecule type" value="Genomic_DNA"/>
</dbReference>
<evidence type="ECO:0000313" key="9">
    <source>
        <dbReference type="EMBL" id="HBQ49942.1"/>
    </source>
</evidence>
<dbReference type="PANTHER" id="PTHR10188">
    <property type="entry name" value="L-ASPARAGINASE"/>
    <property type="match status" value="1"/>
</dbReference>
<evidence type="ECO:0000313" key="10">
    <source>
        <dbReference type="EMBL" id="KCZ58453.1"/>
    </source>
</evidence>
<evidence type="ECO:0000313" key="8">
    <source>
        <dbReference type="EMBL" id="HAE94109.1"/>
    </source>
</evidence>
<evidence type="ECO:0000313" key="11">
    <source>
        <dbReference type="Proteomes" id="UP000024547"/>
    </source>
</evidence>
<evidence type="ECO:0000313" key="13">
    <source>
        <dbReference type="Proteomes" id="UP000263957"/>
    </source>
</evidence>
<dbReference type="Proteomes" id="UP000263957">
    <property type="component" value="Unassembled WGS sequence"/>
</dbReference>
<protein>
    <recommendedName>
        <fullName evidence="4">Isoaspartyl peptidase</fullName>
    </recommendedName>
</protein>
<feature type="binding site" evidence="6">
    <location>
        <begin position="209"/>
        <end position="212"/>
    </location>
    <ligand>
        <name>substrate</name>
    </ligand>
</feature>
<dbReference type="InterPro" id="IPR000246">
    <property type="entry name" value="Peptidase_T2"/>
</dbReference>
<evidence type="ECO:0000256" key="3">
    <source>
        <dbReference type="ARBA" id="ARBA00022813"/>
    </source>
</evidence>
<dbReference type="EMBL" id="DMBR01000185">
    <property type="protein sequence ID" value="HAE94109.1"/>
    <property type="molecule type" value="Genomic_DNA"/>
</dbReference>
<evidence type="ECO:0000256" key="7">
    <source>
        <dbReference type="PIRSR" id="PIRSR600246-3"/>
    </source>
</evidence>
<dbReference type="PATRIC" id="fig|1280948.3.peg.2866"/>
<feature type="active site" description="Nucleophile" evidence="5">
    <location>
        <position position="159"/>
    </location>
</feature>
<dbReference type="GO" id="GO:0016811">
    <property type="term" value="F:hydrolase activity, acting on carbon-nitrogen (but not peptide) bonds, in linear amides"/>
    <property type="evidence" value="ECO:0007669"/>
    <property type="project" value="UniProtKB-ARBA"/>
</dbReference>
<accession>A0A059DXY2</accession>
<keyword evidence="11" id="KW-1185">Reference proteome</keyword>
<reference evidence="10 11" key="1">
    <citation type="journal article" date="2014" name="Antonie Van Leeuwenhoek">
        <title>Hyphomonas beringensis sp. nov. and Hyphomonas chukchiensis sp. nov., isolated from surface seawater of the Bering Sea and Chukchi Sea.</title>
        <authorList>
            <person name="Li C."/>
            <person name="Lai Q."/>
            <person name="Li G."/>
            <person name="Dong C."/>
            <person name="Wang J."/>
            <person name="Liao Y."/>
            <person name="Shao Z."/>
        </authorList>
    </citation>
    <scope>NUCLEOTIDE SEQUENCE [LARGE SCALE GENOMIC DNA]</scope>
    <source>
        <strain evidence="10 11">22II1-22F38</strain>
    </source>
</reference>
<dbReference type="EMBL" id="DOGS01000278">
    <property type="protein sequence ID" value="HBQ49942.1"/>
    <property type="molecule type" value="Genomic_DNA"/>
</dbReference>
<keyword evidence="3" id="KW-0068">Autocatalytic cleavage</keyword>
<dbReference type="eggNOG" id="COG1446">
    <property type="taxonomic scope" value="Bacteria"/>
</dbReference>
<keyword evidence="1" id="KW-0645">Protease</keyword>
<gene>
    <name evidence="8" type="ORF">DCG65_06085</name>
    <name evidence="9" type="ORF">DD728_13880</name>
    <name evidence="10" type="ORF">HY36_08720</name>
</gene>
<dbReference type="Proteomes" id="UP000024547">
    <property type="component" value="Unassembled WGS sequence"/>
</dbReference>
<dbReference type="InterPro" id="IPR029055">
    <property type="entry name" value="Ntn_hydrolases_N"/>
</dbReference>